<proteinExistence type="predicted"/>
<gene>
    <name evidence="1" type="ORF">CWI75_07885</name>
</gene>
<reference evidence="2" key="1">
    <citation type="submission" date="2017-11" db="EMBL/GenBank/DDBJ databases">
        <title>The draft genome sequence of Chromatocurvus sp. F02.</title>
        <authorList>
            <person name="Du Z.-J."/>
            <person name="Chang Y.-Q."/>
        </authorList>
    </citation>
    <scope>NUCLEOTIDE SEQUENCE [LARGE SCALE GENOMIC DNA]</scope>
    <source>
        <strain evidence="2">F02</strain>
    </source>
</reference>
<sequence>MMLNELTREELFLLVWERPSQEIARTLGISDVALGKRCKKLQVPKPPPGYWAKVGAGQRPRKPLLREFSEQLIERQNRAVRRRKSQRDRVGLSPLQADILRRAVDELSAAGVELGEMECTKTEVRALGSEVATQALLLIQKRYLKWLEERSNAGQVTHPSIRSVQALVSKLLPLAKPHVLLLEKKPDAHNRDNRGPKIVIRLTPAFIQQVANLRRLAAENNLTYAAWDLGTFEHTLIVQYQYDWYSHAHSKLCVSRDSLWVVCKVTHPWYEGSDETLETSKIPLADIAPVDLVPKADIALPGLLELPKLAISKRRIKAFIDIHNIHDILSNAVYRHDTPAPDDHLVLLEKLYLGIETGGPLTAARVFCKKLEDLMERWELILDAEGEAICAEALGLAVGDTVVAESHGKPVRLKLEHMGAFFHERRLTFHLCGKRYRKDGLLGKRDESIYLRANISL</sequence>
<dbReference type="RefSeq" id="WP_101520910.1">
    <property type="nucleotide sequence ID" value="NZ_PKLZ01000003.1"/>
</dbReference>
<keyword evidence="2" id="KW-1185">Reference proteome</keyword>
<dbReference type="OrthoDB" id="9777694at2"/>
<accession>A0A2N5Y4J0</accession>
<evidence type="ECO:0000313" key="1">
    <source>
        <dbReference type="EMBL" id="PLW83310.1"/>
    </source>
</evidence>
<organism evidence="1 2">
    <name type="scientific">Kineobactrum sediminis</name>
    <dbReference type="NCBI Taxonomy" id="1905677"/>
    <lineage>
        <taxon>Bacteria</taxon>
        <taxon>Pseudomonadati</taxon>
        <taxon>Pseudomonadota</taxon>
        <taxon>Gammaproteobacteria</taxon>
        <taxon>Cellvibrionales</taxon>
        <taxon>Halieaceae</taxon>
        <taxon>Kineobactrum</taxon>
    </lineage>
</organism>
<name>A0A2N5Y4J0_9GAMM</name>
<dbReference type="EMBL" id="PKLZ01000003">
    <property type="protein sequence ID" value="PLW83310.1"/>
    <property type="molecule type" value="Genomic_DNA"/>
</dbReference>
<dbReference type="AlphaFoldDB" id="A0A2N5Y4J0"/>
<comment type="caution">
    <text evidence="1">The sequence shown here is derived from an EMBL/GenBank/DDBJ whole genome shotgun (WGS) entry which is preliminary data.</text>
</comment>
<dbReference type="Proteomes" id="UP000234845">
    <property type="component" value="Unassembled WGS sequence"/>
</dbReference>
<protein>
    <submittedName>
        <fullName evidence="1">Uncharacterized protein</fullName>
    </submittedName>
</protein>
<evidence type="ECO:0000313" key="2">
    <source>
        <dbReference type="Proteomes" id="UP000234845"/>
    </source>
</evidence>